<proteinExistence type="predicted"/>
<protein>
    <submittedName>
        <fullName evidence="1">Uncharacterized protein</fullName>
    </submittedName>
</protein>
<keyword evidence="2" id="KW-1185">Reference proteome</keyword>
<evidence type="ECO:0000313" key="1">
    <source>
        <dbReference type="EMBL" id="KAK9188801.1"/>
    </source>
</evidence>
<reference evidence="1 2" key="1">
    <citation type="submission" date="2024-05" db="EMBL/GenBank/DDBJ databases">
        <title>Haplotype-resolved chromosome-level genome assembly of Huyou (Citrus changshanensis).</title>
        <authorList>
            <person name="Miao C."/>
            <person name="Chen W."/>
            <person name="Wu Y."/>
            <person name="Wang L."/>
            <person name="Zhao S."/>
            <person name="Grierson D."/>
            <person name="Xu C."/>
            <person name="Chen K."/>
        </authorList>
    </citation>
    <scope>NUCLEOTIDE SEQUENCE [LARGE SCALE GENOMIC DNA]</scope>
    <source>
        <strain evidence="1">01-14</strain>
        <tissue evidence="1">Leaf</tissue>
    </source>
</reference>
<organism evidence="1 2">
    <name type="scientific">Citrus x changshan-huyou</name>
    <dbReference type="NCBI Taxonomy" id="2935761"/>
    <lineage>
        <taxon>Eukaryota</taxon>
        <taxon>Viridiplantae</taxon>
        <taxon>Streptophyta</taxon>
        <taxon>Embryophyta</taxon>
        <taxon>Tracheophyta</taxon>
        <taxon>Spermatophyta</taxon>
        <taxon>Magnoliopsida</taxon>
        <taxon>eudicotyledons</taxon>
        <taxon>Gunneridae</taxon>
        <taxon>Pentapetalae</taxon>
        <taxon>rosids</taxon>
        <taxon>malvids</taxon>
        <taxon>Sapindales</taxon>
        <taxon>Rutaceae</taxon>
        <taxon>Aurantioideae</taxon>
        <taxon>Citrus</taxon>
    </lineage>
</organism>
<sequence length="112" mass="12906">MQGSLLNIENNADRSNAGDDLRKRLSGLFMLMGLSLIRGIHHILWWHPLLYFHKLRIAILSCISHDSYKSRAAIYCYFTSSRLQATPFYDPSMHLVRFTHLTSSPSVELVEL</sequence>
<comment type="caution">
    <text evidence="1">The sequence shown here is derived from an EMBL/GenBank/DDBJ whole genome shotgun (WGS) entry which is preliminary data.</text>
</comment>
<name>A0AAP0LY59_9ROSI</name>
<dbReference type="EMBL" id="JBCGBO010000007">
    <property type="protein sequence ID" value="KAK9188801.1"/>
    <property type="molecule type" value="Genomic_DNA"/>
</dbReference>
<dbReference type="Proteomes" id="UP001428341">
    <property type="component" value="Unassembled WGS sequence"/>
</dbReference>
<accession>A0AAP0LY59</accession>
<dbReference type="AlphaFoldDB" id="A0AAP0LY59"/>
<gene>
    <name evidence="1" type="ORF">WN944_020206</name>
</gene>
<evidence type="ECO:0000313" key="2">
    <source>
        <dbReference type="Proteomes" id="UP001428341"/>
    </source>
</evidence>